<organism evidence="2 3">
    <name type="scientific">Cafeteria roenbergensis</name>
    <name type="common">Marine flagellate</name>
    <dbReference type="NCBI Taxonomy" id="33653"/>
    <lineage>
        <taxon>Eukaryota</taxon>
        <taxon>Sar</taxon>
        <taxon>Stramenopiles</taxon>
        <taxon>Bigyra</taxon>
        <taxon>Opalozoa</taxon>
        <taxon>Bicosoecida</taxon>
        <taxon>Cafeteriaceae</taxon>
        <taxon>Cafeteria</taxon>
    </lineage>
</organism>
<evidence type="ECO:0000313" key="3">
    <source>
        <dbReference type="Proteomes" id="UP000323011"/>
    </source>
</evidence>
<feature type="compositionally biased region" description="Gly residues" evidence="1">
    <location>
        <begin position="51"/>
        <end position="61"/>
    </location>
</feature>
<comment type="caution">
    <text evidence="2">The sequence shown here is derived from an EMBL/GenBank/DDBJ whole genome shotgun (WGS) entry which is preliminary data.</text>
</comment>
<protein>
    <submittedName>
        <fullName evidence="2">Uncharacterized protein</fullName>
    </submittedName>
</protein>
<reference evidence="2 3" key="1">
    <citation type="submission" date="2019-07" db="EMBL/GenBank/DDBJ databases">
        <title>Genomes of Cafeteria roenbergensis.</title>
        <authorList>
            <person name="Fischer M.G."/>
            <person name="Hackl T."/>
            <person name="Roman M."/>
        </authorList>
    </citation>
    <scope>NUCLEOTIDE SEQUENCE [LARGE SCALE GENOMIC DNA]</scope>
    <source>
        <strain evidence="2 3">BVI</strain>
    </source>
</reference>
<feature type="compositionally biased region" description="Low complexity" evidence="1">
    <location>
        <begin position="283"/>
        <end position="292"/>
    </location>
</feature>
<gene>
    <name evidence="2" type="ORF">FNF29_04702</name>
</gene>
<feature type="compositionally biased region" description="Acidic residues" evidence="1">
    <location>
        <begin position="256"/>
        <end position="268"/>
    </location>
</feature>
<feature type="region of interest" description="Disordered" evidence="1">
    <location>
        <begin position="32"/>
        <end position="77"/>
    </location>
</feature>
<dbReference type="Proteomes" id="UP000323011">
    <property type="component" value="Unassembled WGS sequence"/>
</dbReference>
<feature type="compositionally biased region" description="Acidic residues" evidence="1">
    <location>
        <begin position="135"/>
        <end position="189"/>
    </location>
</feature>
<dbReference type="EMBL" id="VLTN01000028">
    <property type="protein sequence ID" value="KAA0151227.1"/>
    <property type="molecule type" value="Genomic_DNA"/>
</dbReference>
<dbReference type="OMA" id="AICAQIP"/>
<dbReference type="AlphaFoldDB" id="A0A5A8CF09"/>
<feature type="compositionally biased region" description="Basic and acidic residues" evidence="1">
    <location>
        <begin position="117"/>
        <end position="134"/>
    </location>
</feature>
<evidence type="ECO:0000256" key="1">
    <source>
        <dbReference type="SAM" id="MobiDB-lite"/>
    </source>
</evidence>
<accession>A0A5A8CF09</accession>
<sequence length="653" mass="63645">MSGAAAAAAPAAAPAGPLVNSAAATSAPIGEAGHRAGLRGLPSAPPLPLGDGLGLGSGHGWAGVPSTRPGGGECGLGISAGVVRLGLGVDGERAGGALDEESKFSLADPDDADDARDDGHKAEAGGTGQDKEDAAETAADDDDDDGGDHCDDDGIGGDDDIGGDEDEDEGEDEDEEEEEDDDDDDDDDVTASSRHLPAASSVDGPGTRGAWHRGGSRGHGAAGTHPDQTTARPRTVGPGNVRAAVLGHGGAIDGMSDADEEEEEEEEVACQVWVFEPAASAAGSEQCQSDSGGSDGGAGTARIVASGARSEGEQAGPRQAAGVPAAAANTAAAAPSASAGRVSVAPLSGSGSPFVELEAQASATPVVSRHESDRDSPVVVAHSAAGGMPGASLGATATTLGALAASAGSVSAATACRAAPASAEPSLPTLGAAATAAPTAPAAAHAPLPHPHGLPSPVEQRLMHEQGELLHWLRASFQQLHEGQAALAQGKAELDWFARELQTREAALAQREAHAAAVLSKARDLARVVAAGVQDLSAPPPHAGHAPAHATSNGFAGAEYGATTAGQAGRSALAQEEPRLHFGGAPAASLAVPESSGLLPVSHGGLGGLQLGEGAPSDDAASPLFGALSSSAGAAAGGLSGVFAPSLSGPTTW</sequence>
<name>A0A5A8CF09_CAFRO</name>
<feature type="region of interest" description="Disordered" evidence="1">
    <location>
        <begin position="92"/>
        <end position="301"/>
    </location>
</feature>
<evidence type="ECO:0000313" key="2">
    <source>
        <dbReference type="EMBL" id="KAA0151227.1"/>
    </source>
</evidence>
<proteinExistence type="predicted"/>
<keyword evidence="3" id="KW-1185">Reference proteome</keyword>